<evidence type="ECO:0000256" key="1">
    <source>
        <dbReference type="SAM" id="MobiDB-lite"/>
    </source>
</evidence>
<proteinExistence type="predicted"/>
<protein>
    <submittedName>
        <fullName evidence="2 4">Uncharacterized protein</fullName>
    </submittedName>
</protein>
<reference evidence="4" key="2">
    <citation type="submission" date="2019-09" db="UniProtKB">
        <authorList>
            <consortium name="WormBaseParasite"/>
        </authorList>
    </citation>
    <scope>IDENTIFICATION</scope>
</reference>
<feature type="region of interest" description="Disordered" evidence="1">
    <location>
        <begin position="1"/>
        <end position="85"/>
    </location>
</feature>
<evidence type="ECO:0000313" key="3">
    <source>
        <dbReference type="Proteomes" id="UP000050761"/>
    </source>
</evidence>
<feature type="compositionally biased region" description="Basic and acidic residues" evidence="1">
    <location>
        <begin position="75"/>
        <end position="85"/>
    </location>
</feature>
<dbReference type="AlphaFoldDB" id="A0A183FKZ2"/>
<accession>A0A3P7YQ47</accession>
<gene>
    <name evidence="2" type="ORF">HPBE_LOCUS7865</name>
</gene>
<name>A0A183FKZ2_HELPZ</name>
<reference evidence="2 3" key="1">
    <citation type="submission" date="2018-11" db="EMBL/GenBank/DDBJ databases">
        <authorList>
            <consortium name="Pathogen Informatics"/>
        </authorList>
    </citation>
    <scope>NUCLEOTIDE SEQUENCE [LARGE SCALE GENOMIC DNA]</scope>
</reference>
<dbReference type="EMBL" id="UZAH01025991">
    <property type="protein sequence ID" value="VDO73904.1"/>
    <property type="molecule type" value="Genomic_DNA"/>
</dbReference>
<sequence length="85" mass="9310">MHSTRDGDSDGGDENDEGAARSGGTVFEGQPVWSSGEIAKSTQLQRDRPGRSRRAGRFPQGRPVNAPRGPPLTPPERHRFVVREM</sequence>
<evidence type="ECO:0000313" key="2">
    <source>
        <dbReference type="EMBL" id="VDO73904.1"/>
    </source>
</evidence>
<keyword evidence="3" id="KW-1185">Reference proteome</keyword>
<accession>A0A183FKZ2</accession>
<dbReference type="WBParaSite" id="HPBE_0000786401-mRNA-1">
    <property type="protein sequence ID" value="HPBE_0000786401-mRNA-1"/>
    <property type="gene ID" value="HPBE_0000786401"/>
</dbReference>
<evidence type="ECO:0000313" key="4">
    <source>
        <dbReference type="WBParaSite" id="HPBE_0000786401-mRNA-1"/>
    </source>
</evidence>
<dbReference type="Proteomes" id="UP000050761">
    <property type="component" value="Unassembled WGS sequence"/>
</dbReference>
<organism evidence="3 4">
    <name type="scientific">Heligmosomoides polygyrus</name>
    <name type="common">Parasitic roundworm</name>
    <dbReference type="NCBI Taxonomy" id="6339"/>
    <lineage>
        <taxon>Eukaryota</taxon>
        <taxon>Metazoa</taxon>
        <taxon>Ecdysozoa</taxon>
        <taxon>Nematoda</taxon>
        <taxon>Chromadorea</taxon>
        <taxon>Rhabditida</taxon>
        <taxon>Rhabditina</taxon>
        <taxon>Rhabditomorpha</taxon>
        <taxon>Strongyloidea</taxon>
        <taxon>Heligmosomidae</taxon>
        <taxon>Heligmosomoides</taxon>
    </lineage>
</organism>